<evidence type="ECO:0000313" key="2">
    <source>
        <dbReference type="Proteomes" id="UP000244334"/>
    </source>
</evidence>
<comment type="caution">
    <text evidence="1">The sequence shown here is derived from an EMBL/GenBank/DDBJ whole genome shotgun (WGS) entry which is preliminary data.</text>
</comment>
<protein>
    <submittedName>
        <fullName evidence="1">Uncharacterized protein</fullName>
    </submittedName>
</protein>
<keyword evidence="2" id="KW-1185">Reference proteome</keyword>
<sequence length="40" mass="4426">MRYDLFSSSNGGQAAFLIRLTPQEQLTGSNTMLPGDQRHS</sequence>
<dbReference type="EMBL" id="LJAM02000440">
    <property type="protein sequence ID" value="RAP70165.1"/>
    <property type="molecule type" value="Genomic_DNA"/>
</dbReference>
<gene>
    <name evidence="1" type="ORF">ACZ87_03033</name>
</gene>
<proteinExistence type="predicted"/>
<accession>A0A328TMF9</accession>
<reference evidence="1" key="1">
    <citation type="submission" date="2018-04" db="EMBL/GenBank/DDBJ databases">
        <title>Genomes of the Obligate Erwinia dacicola and Facultative Enterobacter sp. OLF Endosymbionts of the Olive Fruit fly, Bactrocera oleae.</title>
        <authorList>
            <person name="Estes A.M."/>
            <person name="Hearn D.J."/>
            <person name="Agarwal S."/>
            <person name="Pierson E.A."/>
            <person name="Dunning-Hotopp J.C."/>
        </authorList>
    </citation>
    <scope>NUCLEOTIDE SEQUENCE [LARGE SCALE GENOMIC DNA]</scope>
    <source>
        <strain evidence="1">Oroville</strain>
    </source>
</reference>
<organism evidence="1 2">
    <name type="scientific">Candidatus Erwinia dacicola</name>
    <dbReference type="NCBI Taxonomy" id="252393"/>
    <lineage>
        <taxon>Bacteria</taxon>
        <taxon>Pseudomonadati</taxon>
        <taxon>Pseudomonadota</taxon>
        <taxon>Gammaproteobacteria</taxon>
        <taxon>Enterobacterales</taxon>
        <taxon>Erwiniaceae</taxon>
        <taxon>Erwinia</taxon>
    </lineage>
</organism>
<evidence type="ECO:0000313" key="1">
    <source>
        <dbReference type="EMBL" id="RAP70165.1"/>
    </source>
</evidence>
<dbReference type="Proteomes" id="UP000244334">
    <property type="component" value="Unassembled WGS sequence"/>
</dbReference>
<dbReference type="AlphaFoldDB" id="A0A328TMF9"/>
<name>A0A328TMF9_9GAMM</name>